<proteinExistence type="predicted"/>
<dbReference type="GO" id="GO:0003676">
    <property type="term" value="F:nucleic acid binding"/>
    <property type="evidence" value="ECO:0007669"/>
    <property type="project" value="InterPro"/>
</dbReference>
<dbReference type="PANTHER" id="PTHR47649">
    <property type="entry name" value="RIBONUCLEASE D"/>
    <property type="match status" value="1"/>
</dbReference>
<dbReference type="InterPro" id="IPR044876">
    <property type="entry name" value="HRDC_dom_sf"/>
</dbReference>
<gene>
    <name evidence="2" type="ordered locus">Psta_3351</name>
</gene>
<dbReference type="InterPro" id="IPR036397">
    <property type="entry name" value="RNaseH_sf"/>
</dbReference>
<dbReference type="Gene3D" id="3.30.420.10">
    <property type="entry name" value="Ribonuclease H-like superfamily/Ribonuclease H"/>
    <property type="match status" value="1"/>
</dbReference>
<reference evidence="2 3" key="1">
    <citation type="journal article" date="2009" name="Stand. Genomic Sci.">
        <title>Complete genome sequence of Pirellula staleyi type strain (ATCC 27377).</title>
        <authorList>
            <person name="Clum A."/>
            <person name="Tindall B.J."/>
            <person name="Sikorski J."/>
            <person name="Ivanova N."/>
            <person name="Mavrommatis K."/>
            <person name="Lucas S."/>
            <person name="Glavina del Rio T."/>
            <person name="Nolan M."/>
            <person name="Chen F."/>
            <person name="Tice H."/>
            <person name="Pitluck S."/>
            <person name="Cheng J.F."/>
            <person name="Chertkov O."/>
            <person name="Brettin T."/>
            <person name="Han C."/>
            <person name="Detter J.C."/>
            <person name="Kuske C."/>
            <person name="Bruce D."/>
            <person name="Goodwin L."/>
            <person name="Ovchinikova G."/>
            <person name="Pati A."/>
            <person name="Mikhailova N."/>
            <person name="Chen A."/>
            <person name="Palaniappan K."/>
            <person name="Land M."/>
            <person name="Hauser L."/>
            <person name="Chang Y.J."/>
            <person name="Jeffries C.D."/>
            <person name="Chain P."/>
            <person name="Rohde M."/>
            <person name="Goker M."/>
            <person name="Bristow J."/>
            <person name="Eisen J.A."/>
            <person name="Markowitz V."/>
            <person name="Hugenholtz P."/>
            <person name="Kyrpides N.C."/>
            <person name="Klenk H.P."/>
            <person name="Lapidus A."/>
        </authorList>
    </citation>
    <scope>NUCLEOTIDE SEQUENCE [LARGE SCALE GENOMIC DNA]</scope>
    <source>
        <strain evidence="3">ATCC 27377 / DSM 6068 / ICPB 4128</strain>
    </source>
</reference>
<sequence length="399" mass="45286">MRYEHISSDQHLRDYCQVLASAEIIAFDTEFVSEDSYQPELCLIQVAADGNLAIIDPLEVQDLSPFWNLLTEPGRETLVHAGREEFRFCFKGAGRRPHKWFDVQIAAGLIGMEFPASYGTLAQRLIGKSLPKDETRTDWRRRPLSQRQLEYALLDVLDLEQIRDVLVGKLEKLGRLSWLDTELAAWQDQIEEAETGERWRRLGGTAGMNARTLAVVRELWTWRDGEAQRRNSPARRILRDDLLLELAKRQTADPKRIRAVRGMERGDILRYMPKITACVERAMALRDDQLPGTERRSARPQLNLLGQFLSTALGSICRRSSVAASLVGTAQDVRDLIAYRLKLGGFAPGEVPTLAQGWRAEVVGQVIDDLISGELGLYIRDPLDEEPLAFEPRTDRKQP</sequence>
<protein>
    <submittedName>
        <fullName evidence="2">3'-5' exonuclease</fullName>
    </submittedName>
</protein>
<dbReference type="PROSITE" id="PS50967">
    <property type="entry name" value="HRDC"/>
    <property type="match status" value="1"/>
</dbReference>
<dbReference type="SMART" id="SM00474">
    <property type="entry name" value="35EXOc"/>
    <property type="match status" value="1"/>
</dbReference>
<dbReference type="KEGG" id="psl:Psta_3351"/>
<dbReference type="Pfam" id="PF01612">
    <property type="entry name" value="DNA_pol_A_exo1"/>
    <property type="match status" value="1"/>
</dbReference>
<keyword evidence="2" id="KW-0269">Exonuclease</keyword>
<dbReference type="InterPro" id="IPR010997">
    <property type="entry name" value="HRDC-like_sf"/>
</dbReference>
<dbReference type="InterPro" id="IPR002121">
    <property type="entry name" value="HRDC_dom"/>
</dbReference>
<evidence type="ECO:0000313" key="3">
    <source>
        <dbReference type="Proteomes" id="UP000001887"/>
    </source>
</evidence>
<dbReference type="eggNOG" id="COG0349">
    <property type="taxonomic scope" value="Bacteria"/>
</dbReference>
<keyword evidence="2" id="KW-0378">Hydrolase</keyword>
<name>D2QXT8_PIRSD</name>
<dbReference type="SMART" id="SM00341">
    <property type="entry name" value="HRDC"/>
    <property type="match status" value="1"/>
</dbReference>
<dbReference type="EMBL" id="CP001848">
    <property type="protein sequence ID" value="ADB18015.1"/>
    <property type="molecule type" value="Genomic_DNA"/>
</dbReference>
<dbReference type="OrthoDB" id="9800549at2"/>
<evidence type="ECO:0000313" key="2">
    <source>
        <dbReference type="EMBL" id="ADB18015.1"/>
    </source>
</evidence>
<feature type="domain" description="HRDC" evidence="1">
    <location>
        <begin position="209"/>
        <end position="289"/>
    </location>
</feature>
<dbReference type="GO" id="GO:0000166">
    <property type="term" value="F:nucleotide binding"/>
    <property type="evidence" value="ECO:0007669"/>
    <property type="project" value="InterPro"/>
</dbReference>
<organism evidence="2 3">
    <name type="scientific">Pirellula staleyi (strain ATCC 27377 / DSM 6068 / ICPB 4128)</name>
    <name type="common">Pirella staleyi</name>
    <dbReference type="NCBI Taxonomy" id="530564"/>
    <lineage>
        <taxon>Bacteria</taxon>
        <taxon>Pseudomonadati</taxon>
        <taxon>Planctomycetota</taxon>
        <taxon>Planctomycetia</taxon>
        <taxon>Pirellulales</taxon>
        <taxon>Pirellulaceae</taxon>
        <taxon>Pirellula</taxon>
    </lineage>
</organism>
<dbReference type="InterPro" id="IPR051086">
    <property type="entry name" value="RNase_D-like"/>
</dbReference>
<keyword evidence="3" id="KW-1185">Reference proteome</keyword>
<dbReference type="SUPFAM" id="SSF53098">
    <property type="entry name" value="Ribonuclease H-like"/>
    <property type="match status" value="1"/>
</dbReference>
<evidence type="ECO:0000259" key="1">
    <source>
        <dbReference type="PROSITE" id="PS50967"/>
    </source>
</evidence>
<dbReference type="Gene3D" id="1.10.150.80">
    <property type="entry name" value="HRDC domain"/>
    <property type="match status" value="1"/>
</dbReference>
<keyword evidence="2" id="KW-0540">Nuclease</keyword>
<dbReference type="InterPro" id="IPR012337">
    <property type="entry name" value="RNaseH-like_sf"/>
</dbReference>
<dbReference type="Pfam" id="PF00570">
    <property type="entry name" value="HRDC"/>
    <property type="match status" value="1"/>
</dbReference>
<dbReference type="AlphaFoldDB" id="D2QXT8"/>
<accession>D2QXT8</accession>
<dbReference type="GO" id="GO:0008408">
    <property type="term" value="F:3'-5' exonuclease activity"/>
    <property type="evidence" value="ECO:0007669"/>
    <property type="project" value="InterPro"/>
</dbReference>
<dbReference type="Proteomes" id="UP000001887">
    <property type="component" value="Chromosome"/>
</dbReference>
<dbReference type="InterPro" id="IPR002562">
    <property type="entry name" value="3'-5'_exonuclease_dom"/>
</dbReference>
<dbReference type="STRING" id="530564.Psta_3351"/>
<dbReference type="HOGENOM" id="CLU_042387_0_0_0"/>
<dbReference type="CDD" id="cd06142">
    <property type="entry name" value="RNaseD_exo"/>
    <property type="match status" value="1"/>
</dbReference>
<dbReference type="SUPFAM" id="SSF47819">
    <property type="entry name" value="HRDC-like"/>
    <property type="match status" value="2"/>
</dbReference>
<dbReference type="GO" id="GO:0006139">
    <property type="term" value="P:nucleobase-containing compound metabolic process"/>
    <property type="evidence" value="ECO:0007669"/>
    <property type="project" value="InterPro"/>
</dbReference>
<dbReference type="PANTHER" id="PTHR47649:SF1">
    <property type="entry name" value="RIBONUCLEASE D"/>
    <property type="match status" value="1"/>
</dbReference>